<comment type="similarity">
    <text evidence="1">Belongs to the DNA2/NAM7 helicase family.</text>
</comment>
<evidence type="ECO:0008006" key="12">
    <source>
        <dbReference type="Google" id="ProtNLM"/>
    </source>
</evidence>
<evidence type="ECO:0000256" key="2">
    <source>
        <dbReference type="ARBA" id="ARBA00022741"/>
    </source>
</evidence>
<dbReference type="Gene3D" id="3.40.50.300">
    <property type="entry name" value="P-loop containing nucleotide triphosphate hydrolases"/>
    <property type="match status" value="3"/>
</dbReference>
<feature type="region of interest" description="Disordered" evidence="6">
    <location>
        <begin position="1475"/>
        <end position="1517"/>
    </location>
</feature>
<dbReference type="PATRIC" id="fig|1476583.3.peg.2152"/>
<reference evidence="10 11" key="1">
    <citation type="submission" date="2014-03" db="EMBL/GenBank/DDBJ databases">
        <title>Draft genome sequence of Deinococcus phoenicis 1P10ME.</title>
        <authorList>
            <person name="Stepanov V.G."/>
            <person name="Vaishampayan P."/>
            <person name="Venkateswaran K."/>
            <person name="Fox G.E."/>
        </authorList>
    </citation>
    <scope>NUCLEOTIDE SEQUENCE [LARGE SCALE GENOMIC DNA]</scope>
    <source>
        <strain evidence="10 11">1P10ME</strain>
    </source>
</reference>
<keyword evidence="3" id="KW-0378">Hydrolase</keyword>
<dbReference type="Gene3D" id="3.40.960.10">
    <property type="entry name" value="VSR Endonuclease"/>
    <property type="match status" value="1"/>
</dbReference>
<dbReference type="GO" id="GO:0043139">
    <property type="term" value="F:5'-3' DNA helicase activity"/>
    <property type="evidence" value="ECO:0007669"/>
    <property type="project" value="TreeGrafter"/>
</dbReference>
<dbReference type="PANTHER" id="PTHR43788">
    <property type="entry name" value="DNA2/NAM7 HELICASE FAMILY MEMBER"/>
    <property type="match status" value="1"/>
</dbReference>
<evidence type="ECO:0000313" key="11">
    <source>
        <dbReference type="Proteomes" id="UP000020492"/>
    </source>
</evidence>
<keyword evidence="2" id="KW-0547">Nucleotide-binding</keyword>
<evidence type="ECO:0000256" key="1">
    <source>
        <dbReference type="ARBA" id="ARBA00007913"/>
    </source>
</evidence>
<dbReference type="STRING" id="1476583.DEIPH_ctg032orf0104"/>
<dbReference type="InterPro" id="IPR027417">
    <property type="entry name" value="P-loop_NTPase"/>
</dbReference>
<dbReference type="OrthoDB" id="9757917at2"/>
<dbReference type="InterPro" id="IPR041679">
    <property type="entry name" value="DNA2/NAM7-like_C"/>
</dbReference>
<protein>
    <recommendedName>
        <fullName evidence="12">DNA helicase</fullName>
    </recommendedName>
</protein>
<evidence type="ECO:0000259" key="8">
    <source>
        <dbReference type="Pfam" id="PF13087"/>
    </source>
</evidence>
<dbReference type="InterPro" id="IPR049468">
    <property type="entry name" value="Restrct_endonuc-II-like_dom"/>
</dbReference>
<dbReference type="Pfam" id="PF13086">
    <property type="entry name" value="AAA_11"/>
    <property type="match status" value="2"/>
</dbReference>
<dbReference type="RefSeq" id="WP_034357744.1">
    <property type="nucleotide sequence ID" value="NZ_JHAC01000032.1"/>
</dbReference>
<feature type="domain" description="DNA2/NAM7 helicase helicase" evidence="7">
    <location>
        <begin position="364"/>
        <end position="522"/>
    </location>
</feature>
<evidence type="ECO:0000256" key="3">
    <source>
        <dbReference type="ARBA" id="ARBA00022801"/>
    </source>
</evidence>
<dbReference type="SUPFAM" id="SSF52980">
    <property type="entry name" value="Restriction endonuclease-like"/>
    <property type="match status" value="1"/>
</dbReference>
<evidence type="ECO:0000259" key="9">
    <source>
        <dbReference type="Pfam" id="PF18741"/>
    </source>
</evidence>
<feature type="domain" description="DNA2/NAM7 helicase-like C-terminal" evidence="8">
    <location>
        <begin position="1134"/>
        <end position="1311"/>
    </location>
</feature>
<dbReference type="CDD" id="cd18808">
    <property type="entry name" value="SF1_C_Upf1"/>
    <property type="match status" value="1"/>
</dbReference>
<keyword evidence="4" id="KW-0347">Helicase</keyword>
<comment type="caution">
    <text evidence="10">The sequence shown here is derived from an EMBL/GenBank/DDBJ whole genome shotgun (WGS) entry which is preliminary data.</text>
</comment>
<evidence type="ECO:0000256" key="4">
    <source>
        <dbReference type="ARBA" id="ARBA00022806"/>
    </source>
</evidence>
<dbReference type="SUPFAM" id="SSF52540">
    <property type="entry name" value="P-loop containing nucleoside triphosphate hydrolases"/>
    <property type="match status" value="1"/>
</dbReference>
<feature type="domain" description="DNA2/NAM7 helicase helicase" evidence="7">
    <location>
        <begin position="960"/>
        <end position="1091"/>
    </location>
</feature>
<name>A0A016QP49_9DEIO</name>
<dbReference type="InterPro" id="IPR050534">
    <property type="entry name" value="Coronavir_polyprotein_1ab"/>
</dbReference>
<feature type="domain" description="Restriction endonuclease type II-like" evidence="9">
    <location>
        <begin position="1373"/>
        <end position="1465"/>
    </location>
</feature>
<dbReference type="Pfam" id="PF13087">
    <property type="entry name" value="AAA_12"/>
    <property type="match status" value="1"/>
</dbReference>
<accession>A0A016QP49</accession>
<dbReference type="InterPro" id="IPR011335">
    <property type="entry name" value="Restrct_endonuc-II-like"/>
</dbReference>
<organism evidence="10 11">
    <name type="scientific">Deinococcus phoenicis</name>
    <dbReference type="NCBI Taxonomy" id="1476583"/>
    <lineage>
        <taxon>Bacteria</taxon>
        <taxon>Thermotogati</taxon>
        <taxon>Deinococcota</taxon>
        <taxon>Deinococci</taxon>
        <taxon>Deinococcales</taxon>
        <taxon>Deinococcaceae</taxon>
        <taxon>Deinococcus</taxon>
    </lineage>
</organism>
<dbReference type="GO" id="GO:0016787">
    <property type="term" value="F:hydrolase activity"/>
    <property type="evidence" value="ECO:0007669"/>
    <property type="project" value="UniProtKB-KW"/>
</dbReference>
<dbReference type="PANTHER" id="PTHR43788:SF8">
    <property type="entry name" value="DNA-BINDING PROTEIN SMUBP-2"/>
    <property type="match status" value="1"/>
</dbReference>
<dbReference type="Pfam" id="PF18741">
    <property type="entry name" value="MTES_1575"/>
    <property type="match status" value="1"/>
</dbReference>
<dbReference type="EMBL" id="JHAC01000032">
    <property type="protein sequence ID" value="EYB67853.1"/>
    <property type="molecule type" value="Genomic_DNA"/>
</dbReference>
<dbReference type="Proteomes" id="UP000020492">
    <property type="component" value="Unassembled WGS sequence"/>
</dbReference>
<keyword evidence="5" id="KW-0067">ATP-binding</keyword>
<evidence type="ECO:0000256" key="5">
    <source>
        <dbReference type="ARBA" id="ARBA00022840"/>
    </source>
</evidence>
<dbReference type="eggNOG" id="COG1112">
    <property type="taxonomic scope" value="Bacteria"/>
</dbReference>
<dbReference type="InterPro" id="IPR047187">
    <property type="entry name" value="SF1_C_Upf1"/>
</dbReference>
<evidence type="ECO:0000313" key="10">
    <source>
        <dbReference type="EMBL" id="EYB67853.1"/>
    </source>
</evidence>
<dbReference type="eggNOG" id="COG1674">
    <property type="taxonomic scope" value="Bacteria"/>
</dbReference>
<proteinExistence type="inferred from homology"/>
<evidence type="ECO:0000259" key="7">
    <source>
        <dbReference type="Pfam" id="PF13086"/>
    </source>
</evidence>
<dbReference type="GO" id="GO:0005524">
    <property type="term" value="F:ATP binding"/>
    <property type="evidence" value="ECO:0007669"/>
    <property type="project" value="UniProtKB-KW"/>
</dbReference>
<gene>
    <name evidence="10" type="ORF">DEIPH_ctg032orf0104</name>
</gene>
<evidence type="ECO:0000256" key="6">
    <source>
        <dbReference type="SAM" id="MobiDB-lite"/>
    </source>
</evidence>
<keyword evidence="11" id="KW-1185">Reference proteome</keyword>
<dbReference type="InterPro" id="IPR041677">
    <property type="entry name" value="DNA2/NAM7_AAA_11"/>
</dbReference>
<sequence>METATQDRARRLFQFLQEFTALKFKPQRTSDNDSLLWFSNLPEEKEIEHAARLSAREGTPDEWLVIRKPKLHPAPTLPDLLEPWVKGPLDQADKPPAVHTQRVVETQILDDDLLPQRIQDTLFLDQEPEVLALWTDYERRWQTWAAEERRARTVQAKYLQLFDMHQKLASFGETYELRLGFGYLAWRTPDGVEVRRHLLTAQANLTFDALNGVLSVTAGGDGARTTLEQDMLEPHQRPLTQVTEEIQRVLAEDGEDLWSENVVPKVLQQWVNAVEGRGVYVPELTPLSPGGVTSNPVVHWAPALILRRRGERSLGAAYGDILRKLPELDSVPRNLAGFISTPEERPAGEGTGQSGEVYFPLPANDAQLDIIRRLGRQQGVLVQGPPGTGKSHTIVNLVSHLLATDQRVLVTSHTARALKVLRDKFPAELAALCVTHLRGEEGARAMLEGSVQQILERSTTRDARKERQTLELLSARLETDRQQEDRLLDTLRDIRERETNTLDLFGYQGTAQRIGEQLRQQEAAFSWIADLVSPDRPAPLTDAEALRLLALLRDFGEGEIGELRQQWPDTAALVSPEEFVRFTLAERESQARAEEHQAARAHPHYAILRDATPEARQTLLATVQALDAAAETGRRHPSIWLGRAVTALLQGQTSLWEEIQSRTTELLPELQRRADWLEQTGVTGLEGLDPQTVRNDAGAVLAHLEGGGKWGGLFGKPAAVKGRLYLKDSVRVGGRPAETPEALRDLLEYLALTSRLARLEAVWQAAEVQTSGPVKLRVRYWGEQQALLQSLSNLKQQLDQARQAVAALPGLPQPQWWEPGELRALVRAAQAADTELDAQARRKMLEDLLPRLDVLLTSLEAHPVVEELRQATQARDSAAYGQAHARLLHLTARRERLAGREDLLGKLRSAAPAFADELTASARETAWDERLGNLEAAWRWQQAEARLAYLANPDTEVDVREQLVHTRQRIRDTLRDLAATHAWKNTLDRLQNKELQGLEAWRQAMKKLGKGTGKNADLYRRLARQALEQARTAIPAWIMPLHLVAESFPMEPSMFDVVIVDEASQAGPEALFLAFIAKKIIIVGDDKQIEPEGVGLQLAQVSALAHRFLFDFPAGWIISSPKASLFSFGAYTYPPMISLREHFRCMPEIIKFSSDLSYENHPLMALRQFGADRLQPLVARHVENGYTLSKRGDKVNPPEVRAIVDQIKACLNSPRYAGKTFGVISLLGDSQAEEIAALLRAEVPEAELERRRLVCGNAYSFQGDERDVIFLSMVDSPAEGRRSTLRSRDDGTFQPRYNVAVSRARDQLWLFHSVDLPHLHPDDLRASLIRHVRAPELEQFQPLARQRVLELREQAARPGRGRNPAPAPFDSWFEVDVYLSLVERGYCVVPQYEMNGYRVDLVVEGLRGRLAVECDGDHWHGPERYLQDLHRQQTLERAGMQFWRVRGSTYARDPEVALEDLWRTLDARGVFPEGDPRNYEALPDDTGLVPSGEELQVSEEASSLTEEASHTDALTSGMTEEVDSVDALFGDAPHRPALAAYTHWSAHTLPDPRDVDSLDPLVEGLREIIAAEGPMLCRQAYQTYTRAAGVNYGKAVQSQLNKAVTKGLRAGIFEQTDEWGTPGQVEKVVRLAGTPAVRLRERGPRDLTDVPPLELAALMHDMLRLEPMLDMDGNPEPLLRRVLVAHGGKQLTLKRRHVLERAYHLLQARLVPAVTEGGATVSTVNTER</sequence>